<dbReference type="PANTHER" id="PTHR10283:SF85">
    <property type="entry name" value="SODIUM-DEPENDENT HIGH-AFFINITY DICARBOXYLATE TRANSPORTER 3"/>
    <property type="match status" value="1"/>
</dbReference>
<comment type="similarity">
    <text evidence="2">Belongs to the SLC13A/DASS transporter (TC 2.A.47) family. NADC subfamily.</text>
</comment>
<keyword evidence="4 6" id="KW-1133">Transmembrane helix</keyword>
<dbReference type="Proteomes" id="UP000605970">
    <property type="component" value="Unassembled WGS sequence"/>
</dbReference>
<evidence type="ECO:0000256" key="5">
    <source>
        <dbReference type="ARBA" id="ARBA00023136"/>
    </source>
</evidence>
<evidence type="ECO:0000256" key="3">
    <source>
        <dbReference type="ARBA" id="ARBA00022692"/>
    </source>
</evidence>
<dbReference type="Pfam" id="PF00939">
    <property type="entry name" value="Na_sulph_symp"/>
    <property type="match status" value="1"/>
</dbReference>
<evidence type="ECO:0000256" key="1">
    <source>
        <dbReference type="ARBA" id="ARBA00004141"/>
    </source>
</evidence>
<dbReference type="GO" id="GO:0015137">
    <property type="term" value="F:citrate transmembrane transporter activity"/>
    <property type="evidence" value="ECO:0007669"/>
    <property type="project" value="TreeGrafter"/>
</dbReference>
<evidence type="ECO:0000256" key="6">
    <source>
        <dbReference type="SAM" id="Phobius"/>
    </source>
</evidence>
<feature type="transmembrane region" description="Helical" evidence="6">
    <location>
        <begin position="60"/>
        <end position="81"/>
    </location>
</feature>
<reference evidence="7" key="1">
    <citation type="journal article" date="2020" name="Ecol. Evol.">
        <title>Genome structure and content of the rice root-knot nematode (Meloidogyne graminicola).</title>
        <authorList>
            <person name="Phan N.T."/>
            <person name="Danchin E.G.J."/>
            <person name="Klopp C."/>
            <person name="Perfus-Barbeoch L."/>
            <person name="Kozlowski D.K."/>
            <person name="Koutsovoulos G.D."/>
            <person name="Lopez-Roques C."/>
            <person name="Bouchez O."/>
            <person name="Zahm M."/>
            <person name="Besnard G."/>
            <person name="Bellafiore S."/>
        </authorList>
    </citation>
    <scope>NUCLEOTIDE SEQUENCE</scope>
    <source>
        <strain evidence="7">VN-18</strain>
    </source>
</reference>
<gene>
    <name evidence="7" type="ORF">Mgra_00000515</name>
</gene>
<dbReference type="EMBL" id="JABEBT010000002">
    <property type="protein sequence ID" value="KAF7640072.1"/>
    <property type="molecule type" value="Genomic_DNA"/>
</dbReference>
<feature type="transmembrane region" description="Helical" evidence="6">
    <location>
        <begin position="21"/>
        <end position="54"/>
    </location>
</feature>
<organism evidence="7 8">
    <name type="scientific">Meloidogyne graminicola</name>
    <dbReference type="NCBI Taxonomy" id="189291"/>
    <lineage>
        <taxon>Eukaryota</taxon>
        <taxon>Metazoa</taxon>
        <taxon>Ecdysozoa</taxon>
        <taxon>Nematoda</taxon>
        <taxon>Chromadorea</taxon>
        <taxon>Rhabditida</taxon>
        <taxon>Tylenchina</taxon>
        <taxon>Tylenchomorpha</taxon>
        <taxon>Tylenchoidea</taxon>
        <taxon>Meloidogynidae</taxon>
        <taxon>Meloidogyninae</taxon>
        <taxon>Meloidogyne</taxon>
    </lineage>
</organism>
<feature type="transmembrane region" description="Helical" evidence="6">
    <location>
        <begin position="528"/>
        <end position="552"/>
    </location>
</feature>
<feature type="transmembrane region" description="Helical" evidence="6">
    <location>
        <begin position="133"/>
        <end position="158"/>
    </location>
</feature>
<comment type="caution">
    <text evidence="7">The sequence shown here is derived from an EMBL/GenBank/DDBJ whole genome shotgun (WGS) entry which is preliminary data.</text>
</comment>
<evidence type="ECO:0000313" key="8">
    <source>
        <dbReference type="Proteomes" id="UP000605970"/>
    </source>
</evidence>
<keyword evidence="3 6" id="KW-0812">Transmembrane</keyword>
<evidence type="ECO:0000256" key="2">
    <source>
        <dbReference type="ARBA" id="ARBA00006772"/>
    </source>
</evidence>
<evidence type="ECO:0000256" key="4">
    <source>
        <dbReference type="ARBA" id="ARBA00022989"/>
    </source>
</evidence>
<dbReference type="GO" id="GO:0005886">
    <property type="term" value="C:plasma membrane"/>
    <property type="evidence" value="ECO:0007669"/>
    <property type="project" value="TreeGrafter"/>
</dbReference>
<sequence length="611" mass="67745">MNVFQQTSIFNNHRLLSFRRPALIILSPLFLSPFLFNSDLAIKCSFCVLLMAIYWATEVIPLAVTALLPLLLLPLMGILTAKDVAREFMNDTVFLFIGGLIVAIAVERCGLHLRVALRVLSLVGSQPERIMLGFMIVTAILSMFISNTATTAMLLPICQSVINLLENKTFKSKGPGDSSEKCLIENELQQEQEEDLKFNNKEIFIQIEEKIIKELNKPNKNNNLAKALVLCVAFSANIGGVGTPTGTPPNLVLIGILPILFPGVETGLNYLSWIILTIPLMVFLSFLCWILLTLIFLRNSPKVDESIGIMLNKQTQALLPMSYEQKSVAFCFFLLLFLWIFRRPGFMPGIADILSDNISDATSAIFVAILLFILPNENPLNIMNNKVNNNTKELKYLMDWETMQKQFPWGVVLLLGGGFAMAAGVRSSELSILIAHTLSKLDYLPIWALQLTAILVTMLVTNICSNTVTASIFIPIFSTMAQKVKIHPIGLMLPSTLACSFAFILPVGTASNAIAFSSRLISVSDMEILIGLKMISGIIMSLLTSISMIIYLTTFVPYILPISDFPEWATFVNNSNEEIINNNNKQVPQASFKQIIQNPRSAPSQIVFAIH</sequence>
<dbReference type="PANTHER" id="PTHR10283">
    <property type="entry name" value="SOLUTE CARRIER FAMILY 13 MEMBER"/>
    <property type="match status" value="1"/>
</dbReference>
<comment type="subcellular location">
    <subcellularLocation>
        <location evidence="1">Membrane</location>
        <topology evidence="1">Multi-pass membrane protein</topology>
    </subcellularLocation>
</comment>
<keyword evidence="8" id="KW-1185">Reference proteome</keyword>
<dbReference type="OrthoDB" id="6493944at2759"/>
<evidence type="ECO:0000313" key="7">
    <source>
        <dbReference type="EMBL" id="KAF7640072.1"/>
    </source>
</evidence>
<accession>A0A8T0A3F5</accession>
<feature type="transmembrane region" description="Helical" evidence="6">
    <location>
        <begin position="93"/>
        <end position="113"/>
    </location>
</feature>
<name>A0A8T0A3F5_9BILA</name>
<proteinExistence type="inferred from homology"/>
<feature type="transmembrane region" description="Helical" evidence="6">
    <location>
        <begin position="446"/>
        <end position="477"/>
    </location>
</feature>
<keyword evidence="5 6" id="KW-0472">Membrane</keyword>
<feature type="transmembrane region" description="Helical" evidence="6">
    <location>
        <begin position="270"/>
        <end position="297"/>
    </location>
</feature>
<dbReference type="InterPro" id="IPR001898">
    <property type="entry name" value="SLC13A/DASS"/>
</dbReference>
<dbReference type="AlphaFoldDB" id="A0A8T0A3F5"/>
<feature type="transmembrane region" description="Helical" evidence="6">
    <location>
        <begin position="407"/>
        <end position="426"/>
    </location>
</feature>
<feature type="transmembrane region" description="Helical" evidence="6">
    <location>
        <begin position="353"/>
        <end position="374"/>
    </location>
</feature>
<protein>
    <submittedName>
        <fullName evidence="7">Uncharacterized protein</fullName>
    </submittedName>
</protein>
<feature type="transmembrane region" description="Helical" evidence="6">
    <location>
        <begin position="318"/>
        <end position="341"/>
    </location>
</feature>
<feature type="transmembrane region" description="Helical" evidence="6">
    <location>
        <begin position="489"/>
        <end position="508"/>
    </location>
</feature>
<dbReference type="GO" id="GO:0015141">
    <property type="term" value="F:succinate transmembrane transporter activity"/>
    <property type="evidence" value="ECO:0007669"/>
    <property type="project" value="TreeGrafter"/>
</dbReference>